<feature type="compositionally biased region" description="Low complexity" evidence="10">
    <location>
        <begin position="994"/>
        <end position="1036"/>
    </location>
</feature>
<keyword evidence="4 9" id="KW-0805">Transcription regulation</keyword>
<comment type="similarity">
    <text evidence="2 9">Belongs to the Mediator complex subunit 1 family.</text>
</comment>
<evidence type="ECO:0000256" key="4">
    <source>
        <dbReference type="ARBA" id="ARBA00023015"/>
    </source>
</evidence>
<feature type="compositionally biased region" description="Low complexity" evidence="10">
    <location>
        <begin position="970"/>
        <end position="984"/>
    </location>
</feature>
<feature type="compositionally biased region" description="Basic residues" evidence="10">
    <location>
        <begin position="958"/>
        <end position="969"/>
    </location>
</feature>
<feature type="region of interest" description="Disordered" evidence="10">
    <location>
        <begin position="1194"/>
        <end position="1217"/>
    </location>
</feature>
<feature type="compositionally biased region" description="Low complexity" evidence="10">
    <location>
        <begin position="856"/>
        <end position="876"/>
    </location>
</feature>
<feature type="compositionally biased region" description="Acidic residues" evidence="10">
    <location>
        <begin position="660"/>
        <end position="677"/>
    </location>
</feature>
<comment type="function">
    <text evidence="9">Component of the Mediator complex, a coactivator involved in the regulated transcription of nearly all RNA polymerase II-dependent genes. Mediator functions as a bridge to convey information from gene-specific regulatory proteins to the basal RNA polymerase II transcription machinery. Mediator is recruited to promoters by direct interactions with regulatory proteins and serves as a scaffold for the assembly of a functional preinitiation complex with RNA polymerase II and the general transcription factors.</text>
</comment>
<feature type="compositionally biased region" description="Low complexity" evidence="10">
    <location>
        <begin position="1061"/>
        <end position="1075"/>
    </location>
</feature>
<evidence type="ECO:0000259" key="11">
    <source>
        <dbReference type="Pfam" id="PF10744"/>
    </source>
</evidence>
<dbReference type="Proteomes" id="UP000069940">
    <property type="component" value="Unassembled WGS sequence"/>
</dbReference>
<feature type="compositionally biased region" description="Low complexity" evidence="10">
    <location>
        <begin position="820"/>
        <end position="849"/>
    </location>
</feature>
<feature type="compositionally biased region" description="Low complexity" evidence="10">
    <location>
        <begin position="1276"/>
        <end position="1299"/>
    </location>
</feature>
<evidence type="ECO:0000313" key="12">
    <source>
        <dbReference type="EnsemblMetazoa" id="AALFPA23_008200.P11045"/>
    </source>
</evidence>
<reference evidence="13" key="1">
    <citation type="journal article" date="2015" name="Proc. Natl. Acad. Sci. U.S.A.">
        <title>Genome sequence of the Asian Tiger mosquito, Aedes albopictus, reveals insights into its biology, genetics, and evolution.</title>
        <authorList>
            <person name="Chen X.G."/>
            <person name="Jiang X."/>
            <person name="Gu J."/>
            <person name="Xu M."/>
            <person name="Wu Y."/>
            <person name="Deng Y."/>
            <person name="Zhang C."/>
            <person name="Bonizzoni M."/>
            <person name="Dermauw W."/>
            <person name="Vontas J."/>
            <person name="Armbruster P."/>
            <person name="Huang X."/>
            <person name="Yang Y."/>
            <person name="Zhang H."/>
            <person name="He W."/>
            <person name="Peng H."/>
            <person name="Liu Y."/>
            <person name="Wu K."/>
            <person name="Chen J."/>
            <person name="Lirakis M."/>
            <person name="Topalis P."/>
            <person name="Van Leeuwen T."/>
            <person name="Hall A.B."/>
            <person name="Jiang X."/>
            <person name="Thorpe C."/>
            <person name="Mueller R.L."/>
            <person name="Sun C."/>
            <person name="Waterhouse R.M."/>
            <person name="Yan G."/>
            <person name="Tu Z.J."/>
            <person name="Fang X."/>
            <person name="James A.A."/>
        </authorList>
    </citation>
    <scope>NUCLEOTIDE SEQUENCE [LARGE SCALE GENOMIC DNA]</scope>
    <source>
        <strain evidence="13">Foshan</strain>
    </source>
</reference>
<reference evidence="12" key="2">
    <citation type="submission" date="2025-05" db="UniProtKB">
        <authorList>
            <consortium name="EnsemblMetazoa"/>
        </authorList>
    </citation>
    <scope>IDENTIFICATION</scope>
    <source>
        <strain evidence="12">Foshan</strain>
    </source>
</reference>
<feature type="compositionally biased region" description="Low complexity" evidence="10">
    <location>
        <begin position="1330"/>
        <end position="1387"/>
    </location>
</feature>
<evidence type="ECO:0000256" key="8">
    <source>
        <dbReference type="ARBA" id="ARBA00031254"/>
    </source>
</evidence>
<feature type="region of interest" description="Disordered" evidence="10">
    <location>
        <begin position="1460"/>
        <end position="1516"/>
    </location>
</feature>
<evidence type="ECO:0000256" key="6">
    <source>
        <dbReference type="ARBA" id="ARBA00023163"/>
    </source>
</evidence>
<evidence type="ECO:0000256" key="1">
    <source>
        <dbReference type="ARBA" id="ARBA00004123"/>
    </source>
</evidence>
<evidence type="ECO:0000256" key="2">
    <source>
        <dbReference type="ARBA" id="ARBA00006210"/>
    </source>
</evidence>
<dbReference type="Pfam" id="PF10744">
    <property type="entry name" value="Med1"/>
    <property type="match status" value="1"/>
</dbReference>
<feature type="region of interest" description="Disordered" evidence="10">
    <location>
        <begin position="820"/>
        <end position="1076"/>
    </location>
</feature>
<feature type="compositionally biased region" description="Low complexity" evidence="10">
    <location>
        <begin position="1573"/>
        <end position="1582"/>
    </location>
</feature>
<feature type="compositionally biased region" description="Gly residues" evidence="10">
    <location>
        <begin position="1465"/>
        <end position="1476"/>
    </location>
</feature>
<feature type="compositionally biased region" description="Basic and acidic residues" evidence="10">
    <location>
        <begin position="637"/>
        <end position="659"/>
    </location>
</feature>
<keyword evidence="5 9" id="KW-0010">Activator</keyword>
<feature type="region of interest" description="Disordered" evidence="10">
    <location>
        <begin position="1259"/>
        <end position="1406"/>
    </location>
</feature>
<evidence type="ECO:0000256" key="10">
    <source>
        <dbReference type="SAM" id="MobiDB-lite"/>
    </source>
</evidence>
<dbReference type="EnsemblMetazoa" id="AALFPA23_008200.R11045">
    <property type="protein sequence ID" value="AALFPA23_008200.P11045"/>
    <property type="gene ID" value="AALFPA23_008200"/>
</dbReference>
<feature type="compositionally biased region" description="Low complexity" evidence="10">
    <location>
        <begin position="1196"/>
        <end position="1216"/>
    </location>
</feature>
<sequence>MSSTAASSLGSMLPANIMANGGGKTSSKAMMELKPTVAGGAAGKGHGKLLPGSGDKHESWQMELLMERLRNKAKSSQYKSFQEMSKAVRMSLLEKRYALDAVEKSNLQKTLDSMQYCIKVTSRQGLVERLDCLTRQLGLKLSEDTSGLFISSDMFYLEIILDPNGTVQDVKVHHECKMKQQSCSELVSCLQRGDFVDFTTQLEGLASIYQLNAEKKIKVNAFVALQALETDLYYLYTLSTQHYTDIHSLLLKSPLGVVQKRRGGHAMKLTYYIAPHDLLDLEAKKEKPLNTELISTEKIGYSVAVNLEASTANKLQIQPLLVQQGNSPVYSPIEKHNSTSLPATFVLRLNTPMALNVAMLKQIKLITGDGSAATNDPSPASNSGLISLIVQHASNGTVNNIAKGLFVALPDQYHCYYMTECKNLQGTIISSIPFTEPQHVSKILVFLRQQALFNQLLTSCIRNNGSSSTRVTDYEHLVVFEVAALSCQYITVSLEHPFEESLAMVEFDLSNVLSIQVRVFCNGYESDERLSKRVSAIVQRTMSIPVTLWRLMKIWQEEYEVKFKGQGTGGQGNGTVDEGNFSLSMGPDEGGGNGPAGPGGGGGGTAMNGQMSGNLNGTGMVHQEFCDVKKVKLEPMDPSKKRRTVEDFCKSPKSSKVESEEGDQEMDEEDDDDEYDESTNLSSGDSNSLGENQQTNAGQSSSSTAAMGAPAPVSSVGPRNTISGNGSESSGNSSILGGLDFSSLDPDLMRSSNSSDLDDTAEASEPEIKVKSEEPNYATSVSITPIGVVKSSGSLSNSALNNIGLDKRPGIEIIPLATAGTNIPSSITITPIPMGTSGGSMKSSSGDSGSSDKKLSVSSSGSIHRKSGSSSSSSNSESDRAKLEKKKKRRHEEQLAQLQQMGPPHKILSKSSDGPGSPSGSSRKFSVSPVPLKSGSGSSSSSQIFLSGGSPGSGSKSSPKHSPVHHSSPKHQSSSYGTSSPKHISGGGSGGGKPSMSALKSATSSGSPSSKSSASGGNPAAGKEECSSGASGTKSSGSGGSSSSRDRDRDRDRERSEKKSGYSSSSSSSSPKLKSPAVKLKQLDLANCGSALSAGVQLELMNSNSSGGSSSGSGSLDLTDSGLFGIGAADLSKTSSAAAASAAGMLLLQQAMKRKGSLSAVIDKLKSAQGGDESSLMLLPELAQQAGFALKESGKSVSSAPSSSAPTSSTSSASVSNHLPGGASINPASSAAAAALAAHFSSAAAVAAMQAKNSEYMVKPSSDGIKLTIQNKKGSKSGSSSGSSSSSSSSASKSSSKSGTKQPSISGGSMPPKKLPSSQSFSGTYPPTTGSSSSSSGKSLSSGSSSKAPFQKSSSSGSLSSSGNSTMRPSSKSGSSSSSGGSSSSSSSKDKSRSSSKSSSSSSAAAASLMATNVAMAAAAQAAVNANALNVMKMLGLTSSIQNMEGFVKTLDTKFQIPKLSARSSGGGSTGGGHAGGSDIEKLKQESRPSSSSAPTTPLSNVAQSPTGGNDFSLPFNKLPGDVSPLHSAMLPNVMQKMFPGHDSSMLMRRSPNLDHQSSGNSRDGFSSIYGKGSTTPTTPTGSVPPAFPSPVGMQSHAMDFSNSSDSADASLMRPPSRPSSTMSNHSSSDKLIDATTNSNSMDGLRSTSPAQALAVAAQLINKLDHTQQFVAALKNHHHHLSALSLSNAAAVAAAAASASGGSAGPGPVTSPTSVSVHIMKSPVPSPLPLHGAVAPDEDDTLVGFSGK</sequence>
<feature type="compositionally biased region" description="Low complexity" evidence="10">
    <location>
        <begin position="722"/>
        <end position="739"/>
    </location>
</feature>
<feature type="region of interest" description="Disordered" evidence="10">
    <location>
        <begin position="1543"/>
        <end position="1646"/>
    </location>
</feature>
<feature type="compositionally biased region" description="Polar residues" evidence="10">
    <location>
        <begin position="1316"/>
        <end position="1329"/>
    </location>
</feature>
<evidence type="ECO:0000256" key="7">
    <source>
        <dbReference type="ARBA" id="ARBA00023242"/>
    </source>
</evidence>
<dbReference type="RefSeq" id="XP_019536154.2">
    <property type="nucleotide sequence ID" value="XM_019680609.3"/>
</dbReference>
<name>A0ABM1YDP7_AEDAL</name>
<feature type="compositionally biased region" description="Polar residues" evidence="10">
    <location>
        <begin position="1501"/>
        <end position="1510"/>
    </location>
</feature>
<evidence type="ECO:0000313" key="13">
    <source>
        <dbReference type="Proteomes" id="UP000069940"/>
    </source>
</evidence>
<dbReference type="PANTHER" id="PTHR12881">
    <property type="entry name" value="MEDIATOR OF RNA POLYMERASE II TRANSCRIPTION SUBUNIT 1"/>
    <property type="match status" value="1"/>
</dbReference>
<proteinExistence type="inferred from homology"/>
<keyword evidence="13" id="KW-1185">Reference proteome</keyword>
<evidence type="ECO:0000256" key="5">
    <source>
        <dbReference type="ARBA" id="ARBA00023159"/>
    </source>
</evidence>
<feature type="compositionally biased region" description="Acidic residues" evidence="10">
    <location>
        <begin position="756"/>
        <end position="765"/>
    </location>
</feature>
<feature type="compositionally biased region" description="Polar residues" evidence="10">
    <location>
        <begin position="1554"/>
        <end position="1565"/>
    </location>
</feature>
<dbReference type="PANTHER" id="PTHR12881:SF10">
    <property type="entry name" value="MEDIATOR OF RNA POLYMERASE II TRANSCRIPTION SUBUNIT 1"/>
    <property type="match status" value="1"/>
</dbReference>
<feature type="compositionally biased region" description="Polar residues" evidence="10">
    <location>
        <begin position="678"/>
        <end position="705"/>
    </location>
</feature>
<evidence type="ECO:0000256" key="9">
    <source>
        <dbReference type="RuleBase" id="RU364059"/>
    </source>
</evidence>
<dbReference type="GeneID" id="109407544"/>
<accession>A0ABM1YDP7</accession>
<evidence type="ECO:0000256" key="3">
    <source>
        <dbReference type="ARBA" id="ARBA00020612"/>
    </source>
</evidence>
<feature type="compositionally biased region" description="Low complexity" evidence="10">
    <location>
        <begin position="1395"/>
        <end position="1406"/>
    </location>
</feature>
<keyword evidence="6 9" id="KW-0804">Transcription</keyword>
<feature type="compositionally biased region" description="Low complexity" evidence="10">
    <location>
        <begin position="1488"/>
        <end position="1500"/>
    </location>
</feature>
<feature type="compositionally biased region" description="Basic and acidic residues" evidence="10">
    <location>
        <begin position="1044"/>
        <end position="1060"/>
    </location>
</feature>
<feature type="compositionally biased region" description="Low complexity" evidence="10">
    <location>
        <begin position="909"/>
        <end position="957"/>
    </location>
</feature>
<keyword evidence="7 9" id="KW-0539">Nucleus</keyword>
<feature type="region of interest" description="Disordered" evidence="10">
    <location>
        <begin position="637"/>
        <end position="781"/>
    </location>
</feature>
<dbReference type="InterPro" id="IPR051999">
    <property type="entry name" value="Mediator_complex_subunit_1"/>
</dbReference>
<feature type="compositionally biased region" description="Gly residues" evidence="10">
    <location>
        <begin position="588"/>
        <end position="606"/>
    </location>
</feature>
<feature type="compositionally biased region" description="Polar residues" evidence="10">
    <location>
        <begin position="1635"/>
        <end position="1646"/>
    </location>
</feature>
<feature type="domain" description="Mediator complex subunit Med1" evidence="11">
    <location>
        <begin position="108"/>
        <end position="462"/>
    </location>
</feature>
<protein>
    <recommendedName>
        <fullName evidence="3 9">Mediator of RNA polymerase II transcription subunit 1</fullName>
    </recommendedName>
    <alternativeName>
        <fullName evidence="8 9">Mediator complex subunit 1</fullName>
    </alternativeName>
</protein>
<feature type="compositionally biased region" description="Low complexity" evidence="10">
    <location>
        <begin position="1598"/>
        <end position="1621"/>
    </location>
</feature>
<organism evidence="12 13">
    <name type="scientific">Aedes albopictus</name>
    <name type="common">Asian tiger mosquito</name>
    <name type="synonym">Stegomyia albopicta</name>
    <dbReference type="NCBI Taxonomy" id="7160"/>
    <lineage>
        <taxon>Eukaryota</taxon>
        <taxon>Metazoa</taxon>
        <taxon>Ecdysozoa</taxon>
        <taxon>Arthropoda</taxon>
        <taxon>Hexapoda</taxon>
        <taxon>Insecta</taxon>
        <taxon>Pterygota</taxon>
        <taxon>Neoptera</taxon>
        <taxon>Endopterygota</taxon>
        <taxon>Diptera</taxon>
        <taxon>Nematocera</taxon>
        <taxon>Culicoidea</taxon>
        <taxon>Culicidae</taxon>
        <taxon>Culicinae</taxon>
        <taxon>Aedini</taxon>
        <taxon>Aedes</taxon>
        <taxon>Stegomyia</taxon>
    </lineage>
</organism>
<feature type="region of interest" description="Disordered" evidence="10">
    <location>
        <begin position="1728"/>
        <end position="1748"/>
    </location>
</feature>
<dbReference type="InterPro" id="IPR019680">
    <property type="entry name" value="Mediator_Med1"/>
</dbReference>
<comment type="subcellular location">
    <subcellularLocation>
        <location evidence="1 9">Nucleus</location>
    </subcellularLocation>
</comment>
<feature type="compositionally biased region" description="Polar residues" evidence="10">
    <location>
        <begin position="607"/>
        <end position="616"/>
    </location>
</feature>
<feature type="region of interest" description="Disordered" evidence="10">
    <location>
        <begin position="566"/>
        <end position="616"/>
    </location>
</feature>